<dbReference type="InterPro" id="IPR013785">
    <property type="entry name" value="Aldolase_TIM"/>
</dbReference>
<evidence type="ECO:0000313" key="3">
    <source>
        <dbReference type="Proteomes" id="UP001180020"/>
    </source>
</evidence>
<dbReference type="AlphaFoldDB" id="A0AAV9EWN5"/>
<keyword evidence="1" id="KW-0472">Membrane</keyword>
<gene>
    <name evidence="2" type="ORF">QJS10_CPA05g00134</name>
</gene>
<comment type="caution">
    <text evidence="2">The sequence shown here is derived from an EMBL/GenBank/DDBJ whole genome shotgun (WGS) entry which is preliminary data.</text>
</comment>
<dbReference type="Gene3D" id="3.20.20.70">
    <property type="entry name" value="Aldolase class I"/>
    <property type="match status" value="1"/>
</dbReference>
<keyword evidence="1" id="KW-0812">Transmembrane</keyword>
<dbReference type="EMBL" id="JAUJYO010000005">
    <property type="protein sequence ID" value="KAK1316597.1"/>
    <property type="molecule type" value="Genomic_DNA"/>
</dbReference>
<accession>A0AAV9EWN5</accession>
<keyword evidence="1" id="KW-1133">Transmembrane helix</keyword>
<dbReference type="Pfam" id="PF03060">
    <property type="entry name" value="NMO"/>
    <property type="match status" value="1"/>
</dbReference>
<dbReference type="SUPFAM" id="SSF51412">
    <property type="entry name" value="Inosine monophosphate dehydrogenase (IMPDH)"/>
    <property type="match status" value="1"/>
</dbReference>
<name>A0AAV9EWN5_ACOCL</name>
<evidence type="ECO:0000313" key="2">
    <source>
        <dbReference type="EMBL" id="KAK1316597.1"/>
    </source>
</evidence>
<evidence type="ECO:0000256" key="1">
    <source>
        <dbReference type="SAM" id="Phobius"/>
    </source>
</evidence>
<protein>
    <submittedName>
        <fullName evidence="2">Uncharacterized protein</fullName>
    </submittedName>
</protein>
<dbReference type="PANTHER" id="PTHR32332">
    <property type="entry name" value="2-NITROPROPANE DIOXYGENASE"/>
    <property type="match status" value="1"/>
</dbReference>
<proteinExistence type="predicted"/>
<sequence length="50" mass="4807">MKFGGILGFDNGIVLAPMGADVAGPELVAAVANAGGIGLLASPVVSFFSS</sequence>
<dbReference type="PANTHER" id="PTHR32332:SF20">
    <property type="entry name" value="2-NITROPROPANE DIOXYGENASE-LIKE PROTEIN"/>
    <property type="match status" value="1"/>
</dbReference>
<dbReference type="Proteomes" id="UP001180020">
    <property type="component" value="Unassembled WGS sequence"/>
</dbReference>
<reference evidence="2" key="2">
    <citation type="submission" date="2023-06" db="EMBL/GenBank/DDBJ databases">
        <authorList>
            <person name="Ma L."/>
            <person name="Liu K.-W."/>
            <person name="Li Z."/>
            <person name="Hsiao Y.-Y."/>
            <person name="Qi Y."/>
            <person name="Fu T."/>
            <person name="Tang G."/>
            <person name="Zhang D."/>
            <person name="Sun W.-H."/>
            <person name="Liu D.-K."/>
            <person name="Li Y."/>
            <person name="Chen G.-Z."/>
            <person name="Liu X.-D."/>
            <person name="Liao X.-Y."/>
            <person name="Jiang Y.-T."/>
            <person name="Yu X."/>
            <person name="Hao Y."/>
            <person name="Huang J."/>
            <person name="Zhao X.-W."/>
            <person name="Ke S."/>
            <person name="Chen Y.-Y."/>
            <person name="Wu W.-L."/>
            <person name="Hsu J.-L."/>
            <person name="Lin Y.-F."/>
            <person name="Huang M.-D."/>
            <person name="Li C.-Y."/>
            <person name="Huang L."/>
            <person name="Wang Z.-W."/>
            <person name="Zhao X."/>
            <person name="Zhong W.-Y."/>
            <person name="Peng D.-H."/>
            <person name="Ahmad S."/>
            <person name="Lan S."/>
            <person name="Zhang J.-S."/>
            <person name="Tsai W.-C."/>
            <person name="Van De Peer Y."/>
            <person name="Liu Z.-J."/>
        </authorList>
    </citation>
    <scope>NUCLEOTIDE SEQUENCE</scope>
    <source>
        <strain evidence="2">CP</strain>
        <tissue evidence="2">Leaves</tissue>
    </source>
</reference>
<reference evidence="2" key="1">
    <citation type="journal article" date="2023" name="Nat. Commun.">
        <title>Diploid and tetraploid genomes of Acorus and the evolution of monocots.</title>
        <authorList>
            <person name="Ma L."/>
            <person name="Liu K.W."/>
            <person name="Li Z."/>
            <person name="Hsiao Y.Y."/>
            <person name="Qi Y."/>
            <person name="Fu T."/>
            <person name="Tang G.D."/>
            <person name="Zhang D."/>
            <person name="Sun W.H."/>
            <person name="Liu D.K."/>
            <person name="Li Y."/>
            <person name="Chen G.Z."/>
            <person name="Liu X.D."/>
            <person name="Liao X.Y."/>
            <person name="Jiang Y.T."/>
            <person name="Yu X."/>
            <person name="Hao Y."/>
            <person name="Huang J."/>
            <person name="Zhao X.W."/>
            <person name="Ke S."/>
            <person name="Chen Y.Y."/>
            <person name="Wu W.L."/>
            <person name="Hsu J.L."/>
            <person name="Lin Y.F."/>
            <person name="Huang M.D."/>
            <person name="Li C.Y."/>
            <person name="Huang L."/>
            <person name="Wang Z.W."/>
            <person name="Zhao X."/>
            <person name="Zhong W.Y."/>
            <person name="Peng D.H."/>
            <person name="Ahmad S."/>
            <person name="Lan S."/>
            <person name="Zhang J.S."/>
            <person name="Tsai W.C."/>
            <person name="Van de Peer Y."/>
            <person name="Liu Z.J."/>
        </authorList>
    </citation>
    <scope>NUCLEOTIDE SEQUENCE</scope>
    <source>
        <strain evidence="2">CP</strain>
    </source>
</reference>
<feature type="transmembrane region" description="Helical" evidence="1">
    <location>
        <begin position="27"/>
        <end position="48"/>
    </location>
</feature>
<organism evidence="2 3">
    <name type="scientific">Acorus calamus</name>
    <name type="common">Sweet flag</name>
    <dbReference type="NCBI Taxonomy" id="4465"/>
    <lineage>
        <taxon>Eukaryota</taxon>
        <taxon>Viridiplantae</taxon>
        <taxon>Streptophyta</taxon>
        <taxon>Embryophyta</taxon>
        <taxon>Tracheophyta</taxon>
        <taxon>Spermatophyta</taxon>
        <taxon>Magnoliopsida</taxon>
        <taxon>Liliopsida</taxon>
        <taxon>Acoraceae</taxon>
        <taxon>Acorus</taxon>
    </lineage>
</organism>
<keyword evidence="3" id="KW-1185">Reference proteome</keyword>